<accession>A0A1I8ECF8</accession>
<dbReference type="WBParaSite" id="maker-PairedContig_1385-snap-gene-1.25-mRNA-1">
    <property type="protein sequence ID" value="maker-PairedContig_1385-snap-gene-1.25-mRNA-1"/>
    <property type="gene ID" value="maker-PairedContig_1385-snap-gene-1.25"/>
</dbReference>
<reference evidence="1" key="1">
    <citation type="submission" date="2016-11" db="UniProtKB">
        <authorList>
            <consortium name="WormBaseParasite"/>
        </authorList>
    </citation>
    <scope>IDENTIFICATION</scope>
    <source>
        <strain evidence="1">pt0022</strain>
    </source>
</reference>
<proteinExistence type="predicted"/>
<organism evidence="1">
    <name type="scientific">Wuchereria bancrofti</name>
    <dbReference type="NCBI Taxonomy" id="6293"/>
    <lineage>
        <taxon>Eukaryota</taxon>
        <taxon>Metazoa</taxon>
        <taxon>Ecdysozoa</taxon>
        <taxon>Nematoda</taxon>
        <taxon>Chromadorea</taxon>
        <taxon>Rhabditida</taxon>
        <taxon>Spirurina</taxon>
        <taxon>Spiruromorpha</taxon>
        <taxon>Filarioidea</taxon>
        <taxon>Onchocercidae</taxon>
        <taxon>Wuchereria</taxon>
    </lineage>
</organism>
<sequence>MNHLCSFTDVRDEKLKITEEMNESSGKNTHTGVSSAYRDRRPIFEQFTGRKIIRIRRLLTFDLERVRWDKCA</sequence>
<protein>
    <submittedName>
        <fullName evidence="1">Uncharacterized protein</fullName>
    </submittedName>
</protein>
<dbReference type="AlphaFoldDB" id="A0A1I8ECF8"/>
<evidence type="ECO:0000313" key="1">
    <source>
        <dbReference type="WBParaSite" id="maker-PairedContig_1385-snap-gene-1.25-mRNA-1"/>
    </source>
</evidence>
<name>A0A1I8ECF8_WUCBA</name>